<proteinExistence type="predicted"/>
<dbReference type="EMBL" id="JBAPLV010000018">
    <property type="protein sequence ID" value="MEI4279975.1"/>
    <property type="molecule type" value="Genomic_DNA"/>
</dbReference>
<comment type="caution">
    <text evidence="1">The sequence shown here is derived from an EMBL/GenBank/DDBJ whole genome shotgun (WGS) entry which is preliminary data.</text>
</comment>
<gene>
    <name evidence="1" type="ORF">UXQ13_16010</name>
</gene>
<sequence length="60" mass="6202">MAAPLLTDHRRAVAAYAAARPLASRWAPDGTEVELSLPGAVVTVRFDELGRVGGIASTLG</sequence>
<evidence type="ECO:0000313" key="2">
    <source>
        <dbReference type="Proteomes" id="UP001373496"/>
    </source>
</evidence>
<accession>A0ABU8EBI1</accession>
<dbReference type="RefSeq" id="WP_336392534.1">
    <property type="nucleotide sequence ID" value="NZ_JBAPLV010000018.1"/>
</dbReference>
<organism evidence="1 2">
    <name type="scientific">Klenkia terrae</name>
    <dbReference type="NCBI Taxonomy" id="1052259"/>
    <lineage>
        <taxon>Bacteria</taxon>
        <taxon>Bacillati</taxon>
        <taxon>Actinomycetota</taxon>
        <taxon>Actinomycetes</taxon>
        <taxon>Geodermatophilales</taxon>
        <taxon>Geodermatophilaceae</taxon>
        <taxon>Klenkia</taxon>
    </lineage>
</organism>
<dbReference type="Proteomes" id="UP001373496">
    <property type="component" value="Unassembled WGS sequence"/>
</dbReference>
<reference evidence="1 2" key="1">
    <citation type="submission" date="2024-03" db="EMBL/GenBank/DDBJ databases">
        <title>Draft genome sequence of Klenkia terrae.</title>
        <authorList>
            <person name="Duangmal K."/>
            <person name="Chantavorakit T."/>
        </authorList>
    </citation>
    <scope>NUCLEOTIDE SEQUENCE [LARGE SCALE GENOMIC DNA]</scope>
    <source>
        <strain evidence="1 2">JCM 17786</strain>
    </source>
</reference>
<evidence type="ECO:0000313" key="1">
    <source>
        <dbReference type="EMBL" id="MEI4279975.1"/>
    </source>
</evidence>
<keyword evidence="2" id="KW-1185">Reference proteome</keyword>
<protein>
    <submittedName>
        <fullName evidence="1">Uncharacterized protein</fullName>
    </submittedName>
</protein>
<name>A0ABU8EBI1_9ACTN</name>